<feature type="region of interest" description="Disordered" evidence="1">
    <location>
        <begin position="138"/>
        <end position="158"/>
    </location>
</feature>
<dbReference type="RefSeq" id="WP_317546198.1">
    <property type="nucleotide sequence ID" value="NZ_JAWLKB010000061.1"/>
</dbReference>
<dbReference type="Proteomes" id="UP001185927">
    <property type="component" value="Unassembled WGS sequence"/>
</dbReference>
<name>A0ABU4C526_RHOGO</name>
<evidence type="ECO:0000313" key="3">
    <source>
        <dbReference type="Proteomes" id="UP001185927"/>
    </source>
</evidence>
<evidence type="ECO:0008006" key="4">
    <source>
        <dbReference type="Google" id="ProtNLM"/>
    </source>
</evidence>
<proteinExistence type="predicted"/>
<keyword evidence="3" id="KW-1185">Reference proteome</keyword>
<feature type="compositionally biased region" description="Acidic residues" evidence="1">
    <location>
        <begin position="140"/>
        <end position="149"/>
    </location>
</feature>
<evidence type="ECO:0000256" key="1">
    <source>
        <dbReference type="SAM" id="MobiDB-lite"/>
    </source>
</evidence>
<organism evidence="2 3">
    <name type="scientific">Rhodococcus globerulus</name>
    <dbReference type="NCBI Taxonomy" id="33008"/>
    <lineage>
        <taxon>Bacteria</taxon>
        <taxon>Bacillati</taxon>
        <taxon>Actinomycetota</taxon>
        <taxon>Actinomycetes</taxon>
        <taxon>Mycobacteriales</taxon>
        <taxon>Nocardiaceae</taxon>
        <taxon>Rhodococcus</taxon>
    </lineage>
</organism>
<sequence>MSKTAVTATFSDLLRSPKDVLSVLEDAGEVVLTRRQAPSLRLTQASDSEQELTTLGVVGQLFAASLDEVALERVATNMAVALPWIGLLPKADHAKFVAEFQTTARGCIAVKRFGQLSVLLNAWEATAEAYADPTVSADGSDLDYLDEPEVVPAPDLDA</sequence>
<reference evidence="2 3" key="1">
    <citation type="submission" date="2023-10" db="EMBL/GenBank/DDBJ databases">
        <title>Development of a sustainable strategy for remediation of hydrocarbon-contaminated territories based on the waste exchange concept.</title>
        <authorList>
            <person name="Krivoruchko A."/>
        </authorList>
    </citation>
    <scope>NUCLEOTIDE SEQUENCE [LARGE SCALE GENOMIC DNA]</scope>
    <source>
        <strain evidence="2 3">IEGM 1203</strain>
    </source>
</reference>
<comment type="caution">
    <text evidence="2">The sequence shown here is derived from an EMBL/GenBank/DDBJ whole genome shotgun (WGS) entry which is preliminary data.</text>
</comment>
<gene>
    <name evidence="2" type="ORF">R3Q16_34065</name>
</gene>
<evidence type="ECO:0000313" key="2">
    <source>
        <dbReference type="EMBL" id="MDV6271621.1"/>
    </source>
</evidence>
<protein>
    <recommendedName>
        <fullName evidence="4">Prevent-host-death family protein</fullName>
    </recommendedName>
</protein>
<dbReference type="EMBL" id="JAWLKB010000061">
    <property type="protein sequence ID" value="MDV6271621.1"/>
    <property type="molecule type" value="Genomic_DNA"/>
</dbReference>
<accession>A0ABU4C526</accession>